<comment type="similarity">
    <text evidence="1">Belongs to the disease resistance NB-LRR family.</text>
</comment>
<dbReference type="Gene3D" id="1.10.8.430">
    <property type="entry name" value="Helical domain of apoptotic protease-activating factors"/>
    <property type="match status" value="1"/>
</dbReference>
<dbReference type="InterPro" id="IPR042197">
    <property type="entry name" value="Apaf_helical"/>
</dbReference>
<keyword evidence="4" id="KW-0547">Nucleotide-binding</keyword>
<dbReference type="PANTHER" id="PTHR15140:SF33">
    <property type="entry name" value="LATE BLIGHT RESISTANCE PROTEIN HOMOLOG R1A-3 ISOFORM X1"/>
    <property type="match status" value="1"/>
</dbReference>
<name>A0AAW2XUQ6_9LAMI</name>
<dbReference type="SUPFAM" id="SSF52540">
    <property type="entry name" value="P-loop containing nucleoside triphosphate hydrolases"/>
    <property type="match status" value="1"/>
</dbReference>
<evidence type="ECO:0000256" key="1">
    <source>
        <dbReference type="ARBA" id="ARBA00008894"/>
    </source>
</evidence>
<comment type="caution">
    <text evidence="8">The sequence shown here is derived from an EMBL/GenBank/DDBJ whole genome shotgun (WGS) entry which is preliminary data.</text>
</comment>
<keyword evidence="2" id="KW-0433">Leucine-rich repeat</keyword>
<dbReference type="Gene3D" id="1.20.5.4130">
    <property type="match status" value="1"/>
</dbReference>
<proteinExistence type="inferred from homology"/>
<evidence type="ECO:0000256" key="6">
    <source>
        <dbReference type="ARBA" id="ARBA00022840"/>
    </source>
</evidence>
<dbReference type="EMBL" id="JACGWN010000002">
    <property type="protein sequence ID" value="KAL0457857.1"/>
    <property type="molecule type" value="Genomic_DNA"/>
</dbReference>
<evidence type="ECO:0000256" key="3">
    <source>
        <dbReference type="ARBA" id="ARBA00022737"/>
    </source>
</evidence>
<protein>
    <submittedName>
        <fullName evidence="8">Late blight resistance proteinR1A-10</fullName>
    </submittedName>
</protein>
<gene>
    <name evidence="8" type="ORF">Slati_0412900</name>
</gene>
<dbReference type="GO" id="GO:0005524">
    <property type="term" value="F:ATP binding"/>
    <property type="evidence" value="ECO:0007669"/>
    <property type="project" value="UniProtKB-KW"/>
</dbReference>
<dbReference type="PANTHER" id="PTHR15140">
    <property type="entry name" value="TUBULIN-SPECIFIC CHAPERONE E"/>
    <property type="match status" value="1"/>
</dbReference>
<keyword evidence="5" id="KW-0611">Plant defense</keyword>
<keyword evidence="6" id="KW-0067">ATP-binding</keyword>
<feature type="domain" description="Disease resistance protein winged helix" evidence="7">
    <location>
        <begin position="288"/>
        <end position="359"/>
    </location>
</feature>
<dbReference type="InterPro" id="IPR036388">
    <property type="entry name" value="WH-like_DNA-bd_sf"/>
</dbReference>
<dbReference type="SUPFAM" id="SSF52058">
    <property type="entry name" value="L domain-like"/>
    <property type="match status" value="1"/>
</dbReference>
<evidence type="ECO:0000313" key="8">
    <source>
        <dbReference type="EMBL" id="KAL0457857.1"/>
    </source>
</evidence>
<dbReference type="InterPro" id="IPR032675">
    <property type="entry name" value="LRR_dom_sf"/>
</dbReference>
<dbReference type="FunFam" id="1.10.10.10:FF:000322">
    <property type="entry name" value="Probable disease resistance protein At1g63360"/>
    <property type="match status" value="1"/>
</dbReference>
<dbReference type="InterPro" id="IPR027417">
    <property type="entry name" value="P-loop_NTPase"/>
</dbReference>
<evidence type="ECO:0000259" key="7">
    <source>
        <dbReference type="Pfam" id="PF23559"/>
    </source>
</evidence>
<dbReference type="GO" id="GO:0006952">
    <property type="term" value="P:defense response"/>
    <property type="evidence" value="ECO:0007669"/>
    <property type="project" value="UniProtKB-KW"/>
</dbReference>
<sequence>MESVVKGDSSIEVSIQVEDLARQIPVVGNEAEDVIDSHVVSEWESKARSSDHDAAAALSSFYQDLEKVIQKFDSIIKELTEVVNEELDDVKEPKLVADSLRTDASSSRVLPFSGENSTMVGFDDRLVQIIDELMRDESDLKILPVVGMGGLFFPDNGNRSRIVVTTRLSNVAISLGSKDPYLMDFLDEENYWNLHCVKVFGQGGCPHPELEQIGKDIAKGCRGLPLALVVISGVLAKSNMTLEYWESVAKNINSFVNSEHNEYCLKVLSLTYNSLPIHLKPCFLYMRVFPEDKIIKVFKLIRLWVAEGFIKLARGNILEEVAEAYLKDLIGMNLIFIGEWKTSGNIKSIRIHDLLRDLCLRESDEENFIRVSRVQRIYRIKKDRKCYLCHNEALSFVERIDVSEFHIGLQSTSVTTALVCKDCKSMYPDLMRLRWAKVFGRPRGEFMQHTRLRYIGIGNRYYDISFEKDIICSSTLPLLWNLQTLYIKSDNDISDIALPSEIWMMPQLKHINIPWVDLPGTVDAKDHTTTILENLQTLSIIRNLKCTKEVVKRIQNLKKLQVSYPDYLGQWSDFQLYNFADLHKLESLSLDAAYFPLKRINFPTSLKKLVLEDCEIPWEDMTIIGSFKLHSYAFKGPEWNPVEGEFLRLKVLVIQSCELVWWTTEDAHFPNLEVLSLIFLRVLKEIPSSIGDITTLKLIRLRNCSGHIEDSAKQILEEQQSNENESLQVEIYK</sequence>
<evidence type="ECO:0000256" key="5">
    <source>
        <dbReference type="ARBA" id="ARBA00022821"/>
    </source>
</evidence>
<dbReference type="InterPro" id="IPR058922">
    <property type="entry name" value="WHD_DRP"/>
</dbReference>
<accession>A0AAW2XUQ6</accession>
<organism evidence="8">
    <name type="scientific">Sesamum latifolium</name>
    <dbReference type="NCBI Taxonomy" id="2727402"/>
    <lineage>
        <taxon>Eukaryota</taxon>
        <taxon>Viridiplantae</taxon>
        <taxon>Streptophyta</taxon>
        <taxon>Embryophyta</taxon>
        <taxon>Tracheophyta</taxon>
        <taxon>Spermatophyta</taxon>
        <taxon>Magnoliopsida</taxon>
        <taxon>eudicotyledons</taxon>
        <taxon>Gunneridae</taxon>
        <taxon>Pentapetalae</taxon>
        <taxon>asterids</taxon>
        <taxon>lamiids</taxon>
        <taxon>Lamiales</taxon>
        <taxon>Pedaliaceae</taxon>
        <taxon>Sesamum</taxon>
    </lineage>
</organism>
<dbReference type="Pfam" id="PF23559">
    <property type="entry name" value="WHD_DRP"/>
    <property type="match status" value="1"/>
</dbReference>
<reference evidence="8" key="2">
    <citation type="journal article" date="2024" name="Plant">
        <title>Genomic evolution and insights into agronomic trait innovations of Sesamum species.</title>
        <authorList>
            <person name="Miao H."/>
            <person name="Wang L."/>
            <person name="Qu L."/>
            <person name="Liu H."/>
            <person name="Sun Y."/>
            <person name="Le M."/>
            <person name="Wang Q."/>
            <person name="Wei S."/>
            <person name="Zheng Y."/>
            <person name="Lin W."/>
            <person name="Duan Y."/>
            <person name="Cao H."/>
            <person name="Xiong S."/>
            <person name="Wang X."/>
            <person name="Wei L."/>
            <person name="Li C."/>
            <person name="Ma Q."/>
            <person name="Ju M."/>
            <person name="Zhao R."/>
            <person name="Li G."/>
            <person name="Mu C."/>
            <person name="Tian Q."/>
            <person name="Mei H."/>
            <person name="Zhang T."/>
            <person name="Gao T."/>
            <person name="Zhang H."/>
        </authorList>
    </citation>
    <scope>NUCLEOTIDE SEQUENCE</scope>
    <source>
        <strain evidence="8">KEN1</strain>
    </source>
</reference>
<evidence type="ECO:0000256" key="2">
    <source>
        <dbReference type="ARBA" id="ARBA00022614"/>
    </source>
</evidence>
<dbReference type="AlphaFoldDB" id="A0AAW2XUQ6"/>
<reference evidence="8" key="1">
    <citation type="submission" date="2020-06" db="EMBL/GenBank/DDBJ databases">
        <authorList>
            <person name="Li T."/>
            <person name="Hu X."/>
            <person name="Zhang T."/>
            <person name="Song X."/>
            <person name="Zhang H."/>
            <person name="Dai N."/>
            <person name="Sheng W."/>
            <person name="Hou X."/>
            <person name="Wei L."/>
        </authorList>
    </citation>
    <scope>NUCLEOTIDE SEQUENCE</scope>
    <source>
        <strain evidence="8">KEN1</strain>
        <tissue evidence="8">Leaf</tissue>
    </source>
</reference>
<dbReference type="GO" id="GO:0043531">
    <property type="term" value="F:ADP binding"/>
    <property type="evidence" value="ECO:0007669"/>
    <property type="project" value="InterPro"/>
</dbReference>
<dbReference type="Gene3D" id="1.10.10.10">
    <property type="entry name" value="Winged helix-like DNA-binding domain superfamily/Winged helix DNA-binding domain"/>
    <property type="match status" value="1"/>
</dbReference>
<evidence type="ECO:0000256" key="4">
    <source>
        <dbReference type="ARBA" id="ARBA00022741"/>
    </source>
</evidence>
<keyword evidence="3" id="KW-0677">Repeat</keyword>
<dbReference type="Gene3D" id="3.80.10.10">
    <property type="entry name" value="Ribonuclease Inhibitor"/>
    <property type="match status" value="2"/>
</dbReference>